<feature type="domain" description="Core Histone H2A/H2B/H3" evidence="2">
    <location>
        <begin position="56"/>
        <end position="104"/>
    </location>
</feature>
<dbReference type="GO" id="GO:0003677">
    <property type="term" value="F:DNA binding"/>
    <property type="evidence" value="ECO:0007669"/>
    <property type="project" value="InterPro"/>
</dbReference>
<sequence>MASLVSRTTTTNDEKLLNHRNKSIDSGRKISFTGSKLQGNMPILRMESKKHRHYHPGTVAFHEILKYAKSTERLIRKLPFQCLVREIAQGFKANLRFKSHAMLAPFDPTEKKKKDEKEEVTREDIPMIRIVLKGKGLKRTKDFHIAMESKFKLEIEDGKIIYGILSSDENPHTLSI</sequence>
<dbReference type="InterPro" id="IPR000164">
    <property type="entry name" value="Histone_H3/CENP-A"/>
</dbReference>
<organism evidence="3 4">
    <name type="scientific">Populus tomentosa</name>
    <name type="common">Chinese white poplar</name>
    <dbReference type="NCBI Taxonomy" id="118781"/>
    <lineage>
        <taxon>Eukaryota</taxon>
        <taxon>Viridiplantae</taxon>
        <taxon>Streptophyta</taxon>
        <taxon>Embryophyta</taxon>
        <taxon>Tracheophyta</taxon>
        <taxon>Spermatophyta</taxon>
        <taxon>Magnoliopsida</taxon>
        <taxon>eudicotyledons</taxon>
        <taxon>Gunneridae</taxon>
        <taxon>Pentapetalae</taxon>
        <taxon>rosids</taxon>
        <taxon>fabids</taxon>
        <taxon>Malpighiales</taxon>
        <taxon>Salicaceae</taxon>
        <taxon>Saliceae</taxon>
        <taxon>Populus</taxon>
    </lineage>
</organism>
<dbReference type="EMBL" id="JAAWWB010000025">
    <property type="protein sequence ID" value="KAG6751706.1"/>
    <property type="molecule type" value="Genomic_DNA"/>
</dbReference>
<dbReference type="GO" id="GO:0030527">
    <property type="term" value="F:structural constituent of chromatin"/>
    <property type="evidence" value="ECO:0007669"/>
    <property type="project" value="InterPro"/>
</dbReference>
<accession>A0A8X7YJ40</accession>
<evidence type="ECO:0000259" key="2">
    <source>
        <dbReference type="Pfam" id="PF00125"/>
    </source>
</evidence>
<evidence type="ECO:0000313" key="3">
    <source>
        <dbReference type="EMBL" id="KAG6751706.1"/>
    </source>
</evidence>
<dbReference type="AlphaFoldDB" id="A0A8X7YJ40"/>
<name>A0A8X7YJ40_POPTO</name>
<dbReference type="GO" id="GO:0000786">
    <property type="term" value="C:nucleosome"/>
    <property type="evidence" value="ECO:0007669"/>
    <property type="project" value="InterPro"/>
</dbReference>
<comment type="caution">
    <text evidence="3">The sequence shown here is derived from an EMBL/GenBank/DDBJ whole genome shotgun (WGS) entry which is preliminary data.</text>
</comment>
<dbReference type="InterPro" id="IPR007125">
    <property type="entry name" value="H2A/H2B/H3"/>
</dbReference>
<evidence type="ECO:0000313" key="4">
    <source>
        <dbReference type="Proteomes" id="UP000886885"/>
    </source>
</evidence>
<evidence type="ECO:0000256" key="1">
    <source>
        <dbReference type="ARBA" id="ARBA00022990"/>
    </source>
</evidence>
<gene>
    <name evidence="3" type="ORF">POTOM_043905</name>
</gene>
<dbReference type="OrthoDB" id="842664at2759"/>
<dbReference type="PANTHER" id="PTHR11426">
    <property type="entry name" value="HISTONE H3"/>
    <property type="match status" value="1"/>
</dbReference>
<dbReference type="SMART" id="SM00428">
    <property type="entry name" value="H3"/>
    <property type="match status" value="1"/>
</dbReference>
<reference evidence="3" key="1">
    <citation type="journal article" date="2020" name="bioRxiv">
        <title>Hybrid origin of Populus tomentosa Carr. identified through genome sequencing and phylogenomic analysis.</title>
        <authorList>
            <person name="An X."/>
            <person name="Gao K."/>
            <person name="Chen Z."/>
            <person name="Li J."/>
            <person name="Yang X."/>
            <person name="Yang X."/>
            <person name="Zhou J."/>
            <person name="Guo T."/>
            <person name="Zhao T."/>
            <person name="Huang S."/>
            <person name="Miao D."/>
            <person name="Khan W.U."/>
            <person name="Rao P."/>
            <person name="Ye M."/>
            <person name="Lei B."/>
            <person name="Liao W."/>
            <person name="Wang J."/>
            <person name="Ji L."/>
            <person name="Li Y."/>
            <person name="Guo B."/>
            <person name="Mustafa N.S."/>
            <person name="Li S."/>
            <person name="Yun Q."/>
            <person name="Keller S.R."/>
            <person name="Mao J."/>
            <person name="Zhang R."/>
            <person name="Strauss S.H."/>
        </authorList>
    </citation>
    <scope>NUCLEOTIDE SEQUENCE</scope>
    <source>
        <strain evidence="3">GM15</strain>
        <tissue evidence="3">Leaf</tissue>
    </source>
</reference>
<proteinExistence type="predicted"/>
<keyword evidence="1" id="KW-0007">Acetylation</keyword>
<dbReference type="Proteomes" id="UP000886885">
    <property type="component" value="Chromosome 13A"/>
</dbReference>
<protein>
    <recommendedName>
        <fullName evidence="2">Core Histone H2A/H2B/H3 domain-containing protein</fullName>
    </recommendedName>
</protein>
<keyword evidence="4" id="KW-1185">Reference proteome</keyword>
<dbReference type="Pfam" id="PF00125">
    <property type="entry name" value="Histone"/>
    <property type="match status" value="1"/>
</dbReference>